<evidence type="ECO:0000256" key="5">
    <source>
        <dbReference type="ARBA" id="ARBA00022679"/>
    </source>
</evidence>
<feature type="transmembrane region" description="Helical" evidence="11">
    <location>
        <begin position="12"/>
        <end position="35"/>
    </location>
</feature>
<dbReference type="Gene3D" id="6.10.340.10">
    <property type="match status" value="1"/>
</dbReference>
<evidence type="ECO:0000313" key="15">
    <source>
        <dbReference type="Proteomes" id="UP000199417"/>
    </source>
</evidence>
<evidence type="ECO:0000256" key="1">
    <source>
        <dbReference type="ARBA" id="ARBA00000085"/>
    </source>
</evidence>
<evidence type="ECO:0000256" key="11">
    <source>
        <dbReference type="SAM" id="Phobius"/>
    </source>
</evidence>
<sequence length="470" mass="50529">MRFGLGGLKARFVLVFVIAVAVVAGSTAVALAIAARSWVYTNAQDVAIAEFRDDMAPLYGAQVDTTDPAELEQFVPGDVTAVVDGQVVRRGSVDPSQISESFAAGLDSVRLVRFQRLDSQRILLGMSFEVTNTAYPGAGPERELVKAYAIRPLVGVQEKFDSLIRIVAVTLTAGVVICGLLGWWIASTLVRPLRRLDDAAAQAAAGDLDVRLPEVGVTELARVTETFNEMMRQHGSAITRLTASESQSRRFVADVSHELRTPLAALVPVGEILREEADRLPADTGAAARIVGEEIDKLARLVEDLIEMSRHDVGRARLDLAEVDLAELVRGTLTARGWEDRVPVSATAPVPVQGDARRLEVVVANLVGNALRHGADPVEVSVRREADEAVVEVRDHGAGVPEQHRAEIFERFFKVDTARGRSEGSGLGLSLALENARLHRGTIDVRRVADATVFTLRVPVGSPAGDPSDG</sequence>
<dbReference type="Pfam" id="PF00672">
    <property type="entry name" value="HAMP"/>
    <property type="match status" value="1"/>
</dbReference>
<dbReference type="CDD" id="cd00082">
    <property type="entry name" value="HisKA"/>
    <property type="match status" value="1"/>
</dbReference>
<dbReference type="InterPro" id="IPR003594">
    <property type="entry name" value="HATPase_dom"/>
</dbReference>
<dbReference type="PROSITE" id="PS50109">
    <property type="entry name" value="HIS_KIN"/>
    <property type="match status" value="1"/>
</dbReference>
<keyword evidence="10 11" id="KW-0472">Membrane</keyword>
<dbReference type="InterPro" id="IPR036097">
    <property type="entry name" value="HisK_dim/P_sf"/>
</dbReference>
<dbReference type="Gene3D" id="1.10.287.130">
    <property type="match status" value="1"/>
</dbReference>
<comment type="catalytic activity">
    <reaction evidence="1">
        <text>ATP + protein L-histidine = ADP + protein N-phospho-L-histidine.</text>
        <dbReference type="EC" id="2.7.13.3"/>
    </reaction>
</comment>
<dbReference type="RefSeq" id="WP_072845709.1">
    <property type="nucleotide sequence ID" value="NZ_FNAB01000012.1"/>
</dbReference>
<comment type="subcellular location">
    <subcellularLocation>
        <location evidence="2">Cell membrane</location>
    </subcellularLocation>
</comment>
<dbReference type="EC" id="2.7.13.3" evidence="3"/>
<evidence type="ECO:0000256" key="3">
    <source>
        <dbReference type="ARBA" id="ARBA00012438"/>
    </source>
</evidence>
<accession>A0A1G7B4R6</accession>
<dbReference type="SMART" id="SM00388">
    <property type="entry name" value="HisKA"/>
    <property type="match status" value="1"/>
</dbReference>
<proteinExistence type="predicted"/>
<keyword evidence="6 11" id="KW-0812">Transmembrane</keyword>
<keyword evidence="9" id="KW-0902">Two-component regulatory system</keyword>
<dbReference type="SMART" id="SM00304">
    <property type="entry name" value="HAMP"/>
    <property type="match status" value="1"/>
</dbReference>
<dbReference type="Proteomes" id="UP000199417">
    <property type="component" value="Unassembled WGS sequence"/>
</dbReference>
<dbReference type="InterPro" id="IPR003660">
    <property type="entry name" value="HAMP_dom"/>
</dbReference>
<evidence type="ECO:0000259" key="13">
    <source>
        <dbReference type="PROSITE" id="PS50885"/>
    </source>
</evidence>
<evidence type="ECO:0000259" key="12">
    <source>
        <dbReference type="PROSITE" id="PS50109"/>
    </source>
</evidence>
<dbReference type="InterPro" id="IPR004358">
    <property type="entry name" value="Sig_transdc_His_kin-like_C"/>
</dbReference>
<feature type="transmembrane region" description="Helical" evidence="11">
    <location>
        <begin position="163"/>
        <end position="186"/>
    </location>
</feature>
<evidence type="ECO:0000256" key="8">
    <source>
        <dbReference type="ARBA" id="ARBA00022989"/>
    </source>
</evidence>
<dbReference type="STRING" id="168276.SAMN05444580_11276"/>
<dbReference type="PROSITE" id="PS50885">
    <property type="entry name" value="HAMP"/>
    <property type="match status" value="1"/>
</dbReference>
<protein>
    <recommendedName>
        <fullName evidence="3">histidine kinase</fullName>
        <ecNumber evidence="3">2.7.13.3</ecNumber>
    </recommendedName>
</protein>
<dbReference type="SMART" id="SM00387">
    <property type="entry name" value="HATPase_c"/>
    <property type="match status" value="1"/>
</dbReference>
<feature type="domain" description="HAMP" evidence="13">
    <location>
        <begin position="187"/>
        <end position="239"/>
    </location>
</feature>
<dbReference type="SUPFAM" id="SSF158472">
    <property type="entry name" value="HAMP domain-like"/>
    <property type="match status" value="1"/>
</dbReference>
<keyword evidence="4" id="KW-0597">Phosphoprotein</keyword>
<dbReference type="InterPro" id="IPR050428">
    <property type="entry name" value="TCS_sensor_his_kinase"/>
</dbReference>
<evidence type="ECO:0000256" key="10">
    <source>
        <dbReference type="ARBA" id="ARBA00023136"/>
    </source>
</evidence>
<dbReference type="Pfam" id="PF02518">
    <property type="entry name" value="HATPase_c"/>
    <property type="match status" value="1"/>
</dbReference>
<evidence type="ECO:0000256" key="2">
    <source>
        <dbReference type="ARBA" id="ARBA00004236"/>
    </source>
</evidence>
<feature type="domain" description="Histidine kinase" evidence="12">
    <location>
        <begin position="254"/>
        <end position="462"/>
    </location>
</feature>
<dbReference type="GO" id="GO:0005886">
    <property type="term" value="C:plasma membrane"/>
    <property type="evidence" value="ECO:0007669"/>
    <property type="project" value="UniProtKB-SubCell"/>
</dbReference>
<dbReference type="PRINTS" id="PR00344">
    <property type="entry name" value="BCTRLSENSOR"/>
</dbReference>
<evidence type="ECO:0000256" key="6">
    <source>
        <dbReference type="ARBA" id="ARBA00022692"/>
    </source>
</evidence>
<dbReference type="Gene3D" id="3.30.565.10">
    <property type="entry name" value="Histidine kinase-like ATPase, C-terminal domain"/>
    <property type="match status" value="1"/>
</dbReference>
<evidence type="ECO:0000256" key="9">
    <source>
        <dbReference type="ARBA" id="ARBA00023012"/>
    </source>
</evidence>
<evidence type="ECO:0000313" key="14">
    <source>
        <dbReference type="EMBL" id="SDE22021.1"/>
    </source>
</evidence>
<evidence type="ECO:0000256" key="7">
    <source>
        <dbReference type="ARBA" id="ARBA00022777"/>
    </source>
</evidence>
<keyword evidence="8 11" id="KW-1133">Transmembrane helix</keyword>
<dbReference type="PANTHER" id="PTHR45436">
    <property type="entry name" value="SENSOR HISTIDINE KINASE YKOH"/>
    <property type="match status" value="1"/>
</dbReference>
<dbReference type="SUPFAM" id="SSF55874">
    <property type="entry name" value="ATPase domain of HSP90 chaperone/DNA topoisomerase II/histidine kinase"/>
    <property type="match status" value="1"/>
</dbReference>
<dbReference type="GO" id="GO:0000155">
    <property type="term" value="F:phosphorelay sensor kinase activity"/>
    <property type="evidence" value="ECO:0007669"/>
    <property type="project" value="InterPro"/>
</dbReference>
<dbReference type="InterPro" id="IPR003661">
    <property type="entry name" value="HisK_dim/P_dom"/>
</dbReference>
<dbReference type="InterPro" id="IPR005467">
    <property type="entry name" value="His_kinase_dom"/>
</dbReference>
<dbReference type="AlphaFoldDB" id="A0A1G7B4R6"/>
<dbReference type="Pfam" id="PF00512">
    <property type="entry name" value="HisKA"/>
    <property type="match status" value="1"/>
</dbReference>
<keyword evidence="15" id="KW-1185">Reference proteome</keyword>
<gene>
    <name evidence="14" type="ORF">SAMN05444580_11276</name>
</gene>
<dbReference type="InterPro" id="IPR036890">
    <property type="entry name" value="HATPase_C_sf"/>
</dbReference>
<keyword evidence="7 14" id="KW-0418">Kinase</keyword>
<dbReference type="EMBL" id="FNAB01000012">
    <property type="protein sequence ID" value="SDE22021.1"/>
    <property type="molecule type" value="Genomic_DNA"/>
</dbReference>
<evidence type="ECO:0000256" key="4">
    <source>
        <dbReference type="ARBA" id="ARBA00022553"/>
    </source>
</evidence>
<keyword evidence="5" id="KW-0808">Transferase</keyword>
<organism evidence="14 15">
    <name type="scientific">Rhodococcus tukisamuensis</name>
    <dbReference type="NCBI Taxonomy" id="168276"/>
    <lineage>
        <taxon>Bacteria</taxon>
        <taxon>Bacillati</taxon>
        <taxon>Actinomycetota</taxon>
        <taxon>Actinomycetes</taxon>
        <taxon>Mycobacteriales</taxon>
        <taxon>Nocardiaceae</taxon>
        <taxon>Rhodococcus</taxon>
    </lineage>
</organism>
<reference evidence="14 15" key="1">
    <citation type="submission" date="2016-10" db="EMBL/GenBank/DDBJ databases">
        <authorList>
            <person name="de Groot N.N."/>
        </authorList>
    </citation>
    <scope>NUCLEOTIDE SEQUENCE [LARGE SCALE GENOMIC DNA]</scope>
    <source>
        <strain evidence="14 15">JCM 11308</strain>
    </source>
</reference>
<name>A0A1G7B4R6_9NOCA</name>
<dbReference type="SUPFAM" id="SSF47384">
    <property type="entry name" value="Homodimeric domain of signal transducing histidine kinase"/>
    <property type="match status" value="1"/>
</dbReference>
<dbReference type="PANTHER" id="PTHR45436:SF5">
    <property type="entry name" value="SENSOR HISTIDINE KINASE TRCS"/>
    <property type="match status" value="1"/>
</dbReference>